<dbReference type="RefSeq" id="WP_203355949.1">
    <property type="nucleotide sequence ID" value="NZ_CP069127.1"/>
</dbReference>
<evidence type="ECO:0000313" key="4">
    <source>
        <dbReference type="Proteomes" id="UP000596248"/>
    </source>
</evidence>
<dbReference type="Proteomes" id="UP000596248">
    <property type="component" value="Chromosome"/>
</dbReference>
<keyword evidence="4" id="KW-1185">Reference proteome</keyword>
<evidence type="ECO:0000256" key="2">
    <source>
        <dbReference type="SAM" id="SignalP"/>
    </source>
</evidence>
<gene>
    <name evidence="3" type="ORF">JNE38_07375</name>
</gene>
<feature type="chain" id="PRO_5046405182" evidence="2">
    <location>
        <begin position="23"/>
        <end position="374"/>
    </location>
</feature>
<reference evidence="3 4" key="1">
    <citation type="submission" date="2021-01" db="EMBL/GenBank/DDBJ databases">
        <title>Identification of strong promoters based on the transcriptome of Brevibacillus choshinensis.</title>
        <authorList>
            <person name="Yao D."/>
            <person name="Zhang K."/>
            <person name="Wu J."/>
        </authorList>
    </citation>
    <scope>NUCLEOTIDE SEQUENCE [LARGE SCALE GENOMIC DNA]</scope>
    <source>
        <strain evidence="3 4">HPD31-SP3</strain>
    </source>
</reference>
<evidence type="ECO:0000256" key="1">
    <source>
        <dbReference type="SAM" id="MobiDB-lite"/>
    </source>
</evidence>
<organism evidence="3 4">
    <name type="scientific">Brevibacillus choshinensis</name>
    <dbReference type="NCBI Taxonomy" id="54911"/>
    <lineage>
        <taxon>Bacteria</taxon>
        <taxon>Bacillati</taxon>
        <taxon>Bacillota</taxon>
        <taxon>Bacilli</taxon>
        <taxon>Bacillales</taxon>
        <taxon>Paenibacillaceae</taxon>
        <taxon>Brevibacillus</taxon>
    </lineage>
</organism>
<keyword evidence="2" id="KW-0732">Signal</keyword>
<feature type="compositionally biased region" description="Basic and acidic residues" evidence="1">
    <location>
        <begin position="225"/>
        <end position="234"/>
    </location>
</feature>
<evidence type="ECO:0000313" key="3">
    <source>
        <dbReference type="EMBL" id="QRG68952.1"/>
    </source>
</evidence>
<protein>
    <submittedName>
        <fullName evidence="3">Uncharacterized protein</fullName>
    </submittedName>
</protein>
<feature type="signal peptide" evidence="2">
    <location>
        <begin position="1"/>
        <end position="22"/>
    </location>
</feature>
<dbReference type="Gene3D" id="2.40.360.20">
    <property type="match status" value="1"/>
</dbReference>
<dbReference type="EMBL" id="CP069127">
    <property type="protein sequence ID" value="QRG68952.1"/>
    <property type="molecule type" value="Genomic_DNA"/>
</dbReference>
<proteinExistence type="predicted"/>
<sequence>MRKKHAAIILMILMLLTACSNSGQNPVSEEEARSIDVSKYFPAKPGTTLVYETYGPAGEVVSTSYQVVKQYGSSMLRNEQADLTLAVVDKTKMETDKTLTLESVTVYQVSSQEIRQIHTQNNALNLNPDRQIVSLMNTPSWQADEETKATITGFGKTVSTSIGKFTDCIELHEVTESQKGTRVEKKVYRAPDVGIVRTEVKLPDGKDFTAFTELVEYRVPNGERQNAEKTDENGHSQTENGAAQGTETEYVNQEFGFHLQLPEDWANRYRVKEDHWAQDMVKTIDFSYDPGNGEYYGVFSVLVKKGEMSQEEWNAQGYSEGGWRYIMAKDGYTFSYVPSMEPPAELLDGTHQAELDELSRVINETVSSIFETFQ</sequence>
<name>A0ABX7FTH7_BRECH</name>
<dbReference type="PROSITE" id="PS51257">
    <property type="entry name" value="PROKAR_LIPOPROTEIN"/>
    <property type="match status" value="1"/>
</dbReference>
<feature type="region of interest" description="Disordered" evidence="1">
    <location>
        <begin position="219"/>
        <end position="242"/>
    </location>
</feature>
<accession>A0ABX7FTH7</accession>